<feature type="region of interest" description="Disordered" evidence="1">
    <location>
        <begin position="539"/>
        <end position="605"/>
    </location>
</feature>
<feature type="region of interest" description="Disordered" evidence="1">
    <location>
        <begin position="822"/>
        <end position="912"/>
    </location>
</feature>
<gene>
    <name evidence="3" type="ORF">K466DRAFT_664735</name>
</gene>
<evidence type="ECO:0000256" key="2">
    <source>
        <dbReference type="SAM" id="SignalP"/>
    </source>
</evidence>
<protein>
    <submittedName>
        <fullName evidence="3">Uncharacterized protein</fullName>
    </submittedName>
</protein>
<feature type="region of interest" description="Disordered" evidence="1">
    <location>
        <begin position="997"/>
        <end position="1017"/>
    </location>
</feature>
<feature type="signal peptide" evidence="2">
    <location>
        <begin position="1"/>
        <end position="16"/>
    </location>
</feature>
<feature type="compositionally biased region" description="Polar residues" evidence="1">
    <location>
        <begin position="847"/>
        <end position="868"/>
    </location>
</feature>
<proteinExistence type="predicted"/>
<name>A0A5C3P859_9APHY</name>
<feature type="compositionally biased region" description="Polar residues" evidence="1">
    <location>
        <begin position="1260"/>
        <end position="1269"/>
    </location>
</feature>
<feature type="region of interest" description="Disordered" evidence="1">
    <location>
        <begin position="421"/>
        <end position="440"/>
    </location>
</feature>
<organism evidence="3 4">
    <name type="scientific">Polyporus arcularius HHB13444</name>
    <dbReference type="NCBI Taxonomy" id="1314778"/>
    <lineage>
        <taxon>Eukaryota</taxon>
        <taxon>Fungi</taxon>
        <taxon>Dikarya</taxon>
        <taxon>Basidiomycota</taxon>
        <taxon>Agaricomycotina</taxon>
        <taxon>Agaricomycetes</taxon>
        <taxon>Polyporales</taxon>
        <taxon>Polyporaceae</taxon>
        <taxon>Polyporus</taxon>
    </lineage>
</organism>
<feature type="chain" id="PRO_5022995245" evidence="2">
    <location>
        <begin position="17"/>
        <end position="1294"/>
    </location>
</feature>
<keyword evidence="2" id="KW-0732">Signal</keyword>
<dbReference type="Proteomes" id="UP000308197">
    <property type="component" value="Unassembled WGS sequence"/>
</dbReference>
<keyword evidence="4" id="KW-1185">Reference proteome</keyword>
<feature type="compositionally biased region" description="Basic and acidic residues" evidence="1">
    <location>
        <begin position="869"/>
        <end position="878"/>
    </location>
</feature>
<feature type="region of interest" description="Disordered" evidence="1">
    <location>
        <begin position="1073"/>
        <end position="1092"/>
    </location>
</feature>
<reference evidence="3 4" key="1">
    <citation type="journal article" date="2019" name="Nat. Ecol. Evol.">
        <title>Megaphylogeny resolves global patterns of mushroom evolution.</title>
        <authorList>
            <person name="Varga T."/>
            <person name="Krizsan K."/>
            <person name="Foldi C."/>
            <person name="Dima B."/>
            <person name="Sanchez-Garcia M."/>
            <person name="Sanchez-Ramirez S."/>
            <person name="Szollosi G.J."/>
            <person name="Szarkandi J.G."/>
            <person name="Papp V."/>
            <person name="Albert L."/>
            <person name="Andreopoulos W."/>
            <person name="Angelini C."/>
            <person name="Antonin V."/>
            <person name="Barry K.W."/>
            <person name="Bougher N.L."/>
            <person name="Buchanan P."/>
            <person name="Buyck B."/>
            <person name="Bense V."/>
            <person name="Catcheside P."/>
            <person name="Chovatia M."/>
            <person name="Cooper J."/>
            <person name="Damon W."/>
            <person name="Desjardin D."/>
            <person name="Finy P."/>
            <person name="Geml J."/>
            <person name="Haridas S."/>
            <person name="Hughes K."/>
            <person name="Justo A."/>
            <person name="Karasinski D."/>
            <person name="Kautmanova I."/>
            <person name="Kiss B."/>
            <person name="Kocsube S."/>
            <person name="Kotiranta H."/>
            <person name="LaButti K.M."/>
            <person name="Lechner B.E."/>
            <person name="Liimatainen K."/>
            <person name="Lipzen A."/>
            <person name="Lukacs Z."/>
            <person name="Mihaltcheva S."/>
            <person name="Morgado L.N."/>
            <person name="Niskanen T."/>
            <person name="Noordeloos M.E."/>
            <person name="Ohm R.A."/>
            <person name="Ortiz-Santana B."/>
            <person name="Ovrebo C."/>
            <person name="Racz N."/>
            <person name="Riley R."/>
            <person name="Savchenko A."/>
            <person name="Shiryaev A."/>
            <person name="Soop K."/>
            <person name="Spirin V."/>
            <person name="Szebenyi C."/>
            <person name="Tomsovsky M."/>
            <person name="Tulloss R.E."/>
            <person name="Uehling J."/>
            <person name="Grigoriev I.V."/>
            <person name="Vagvolgyi C."/>
            <person name="Papp T."/>
            <person name="Martin F.M."/>
            <person name="Miettinen O."/>
            <person name="Hibbett D.S."/>
            <person name="Nagy L.G."/>
        </authorList>
    </citation>
    <scope>NUCLEOTIDE SEQUENCE [LARGE SCALE GENOMIC DNA]</scope>
    <source>
        <strain evidence="3 4">HHB13444</strain>
    </source>
</reference>
<feature type="compositionally biased region" description="Basic and acidic residues" evidence="1">
    <location>
        <begin position="578"/>
        <end position="589"/>
    </location>
</feature>
<feature type="region of interest" description="Disordered" evidence="1">
    <location>
        <begin position="217"/>
        <end position="316"/>
    </location>
</feature>
<evidence type="ECO:0000313" key="3">
    <source>
        <dbReference type="EMBL" id="TFK85099.1"/>
    </source>
</evidence>
<feature type="compositionally biased region" description="Basic and acidic residues" evidence="1">
    <location>
        <begin position="224"/>
        <end position="239"/>
    </location>
</feature>
<dbReference type="EMBL" id="ML211274">
    <property type="protein sequence ID" value="TFK85099.1"/>
    <property type="molecule type" value="Genomic_DNA"/>
</dbReference>
<dbReference type="InParanoid" id="A0A5C3P859"/>
<feature type="region of interest" description="Disordered" evidence="1">
    <location>
        <begin position="1201"/>
        <end position="1281"/>
    </location>
</feature>
<evidence type="ECO:0000313" key="4">
    <source>
        <dbReference type="Proteomes" id="UP000308197"/>
    </source>
</evidence>
<sequence length="1294" mass="138772">MATLLTFSYFGLSVLALTLAPDRILSLSPVPVPRALIWTLRKFLASTASYIGRLLLRHLQQRMVDRLPMSLSLSSCSALLGRTTFSWFAWSIARGEGLGGIQDSDLHHLLGVSRPSSASSAHVPYVPGLFTPSQLLSAYRYLHFSICPLLVTPRLAIHPHLILVGLLSDRSDDRNIFVLHRAHAQGGHVPSPVSDSALACADEAGSRRTLGIEALYGNVNEDTQPDRSPRTRLSERANAENEDSDGQVCDTLPAGVSRMDDFDASNPRELSRRFEAEQSPGLHGSERVLIPEDASDTDDVGGPPRRGASGHPVIRNASGLRSRSTDLLQCSEQLHVLSHAGLGTLLGYSRVPGAFDDEDDGTSLQDLSTTGLGLTLEPDCKQAHSDALFDLFDTEADFIPGAWPIYKQELRAVASADADSESGTLKRREDVPGHASSEANEEACAITSVAPGPSHRTPGTVLLPLSRLVSAYVYRYYPVRFLLATKRVRIQPHSVQVLRLSDGVVVLQCPPGIAECPVRPMRRSAVVLDLIIRSRSHGVEPEVGVRSQPHSHLLEQVTTDDGVGMEEDDRGTLSAPILERDRPKSRQTSDDAEESVPVHASSRPAHLRQHLYSDLNEEVTSNSADTADEDEDVHVAATLTAAPTADLLESVVDLLPCHWDCSEDEEAANTPGSSANCTHEFPAHVYSDSNEEITADFDDATSRDQDVATLCSSDLDSVGCTPCDIHAGTPSGSGCDSDHGDVTAATNTVVVTDLSPIKPLNAPELVQGVALASAAPPDAASELRPQLNFPLSRNAIASNPPHATMVSTVVWKSGLPVGRPRLERLQVPATTAPGAYRIGGPRRSSSEPHTQVSPNFASCSTRSEGNTQHVDDNLKPEPDASPMRVPEADHDADEDTQSASPTSSSSSKRYPYIMRAVSQRRTRRLALAATDRDVDIRERERPHTYTYEPPPTPTRIPRAATPPLQSLIAHLKDDSDLSVDTFETCVSSGFSVMTSTSTLGSRSVSSRQPSSHTTSTLDLSSDLFGDFKLPELPSPSSTSTSGAKEVVPALDLPAGLFEPFALPLLSFSSSHPSSSSSTSQSDSSSLVSADAADSSALQTERKVPAELPCVVFPSSESESLEEASFDHFSTFQSTYAESVRSSYAHSLAEVGVRQEKGKGKDKWWRSLSLKARPTAESDSEGPKSSTKLKLKRLVSLSAVRGPERRTSLKEKRTTWDGRDPVQAGSEIGFLGHGGSMGPGSLAGEGLGRRGKRKTALSLRSMASASTCASGPSVASGDSGSVRGLDVRMLPRYNV</sequence>
<accession>A0A5C3P859</accession>
<feature type="compositionally biased region" description="Low complexity" evidence="1">
    <location>
        <begin position="898"/>
        <end position="907"/>
    </location>
</feature>
<feature type="region of interest" description="Disordered" evidence="1">
    <location>
        <begin position="939"/>
        <end position="958"/>
    </location>
</feature>
<evidence type="ECO:0000256" key="1">
    <source>
        <dbReference type="SAM" id="MobiDB-lite"/>
    </source>
</evidence>
<feature type="compositionally biased region" description="Basic and acidic residues" evidence="1">
    <location>
        <begin position="1201"/>
        <end position="1219"/>
    </location>
</feature>
<feature type="compositionally biased region" description="Gly residues" evidence="1">
    <location>
        <begin position="1230"/>
        <end position="1245"/>
    </location>
</feature>